<reference evidence="2" key="1">
    <citation type="journal article" date="2019" name="Int. J. Syst. Evol. Microbiol.">
        <title>The Global Catalogue of Microorganisms (GCM) 10K type strain sequencing project: providing services to taxonomists for standard genome sequencing and annotation.</title>
        <authorList>
            <consortium name="The Broad Institute Genomics Platform"/>
            <consortium name="The Broad Institute Genome Sequencing Center for Infectious Disease"/>
            <person name="Wu L."/>
            <person name="Ma J."/>
        </authorList>
    </citation>
    <scope>NUCLEOTIDE SEQUENCE [LARGE SCALE GENOMIC DNA]</scope>
    <source>
        <strain evidence="2">KCTC 23984</strain>
    </source>
</reference>
<proteinExistence type="predicted"/>
<dbReference type="RefSeq" id="WP_377489183.1">
    <property type="nucleotide sequence ID" value="NZ_JBHUOX010000021.1"/>
</dbReference>
<protein>
    <recommendedName>
        <fullName evidence="3">Carboxypeptidase regulatory-like domain-containing protein</fullName>
    </recommendedName>
</protein>
<gene>
    <name evidence="1" type="ORF">ACFS7Z_21180</name>
</gene>
<evidence type="ECO:0000313" key="1">
    <source>
        <dbReference type="EMBL" id="MFD3002894.1"/>
    </source>
</evidence>
<keyword evidence="2" id="KW-1185">Reference proteome</keyword>
<sequence>MKRTHLFTVFILVILLLTGLIGCEKEGIGGKGEIKGSAIYGDSSLKQAMFYIKYGADSSPGTDISRYDASSATDQEGNFHFKDLNKGHYYIYAVGMGDNEPIVGGMHVELEKNEHRENVQINVAP</sequence>
<dbReference type="SUPFAM" id="SSF117074">
    <property type="entry name" value="Hypothetical protein PA1324"/>
    <property type="match status" value="1"/>
</dbReference>
<evidence type="ECO:0008006" key="3">
    <source>
        <dbReference type="Google" id="ProtNLM"/>
    </source>
</evidence>
<organism evidence="1 2">
    <name type="scientific">Pontibacter toksunensis</name>
    <dbReference type="NCBI Taxonomy" id="1332631"/>
    <lineage>
        <taxon>Bacteria</taxon>
        <taxon>Pseudomonadati</taxon>
        <taxon>Bacteroidota</taxon>
        <taxon>Cytophagia</taxon>
        <taxon>Cytophagales</taxon>
        <taxon>Hymenobacteraceae</taxon>
        <taxon>Pontibacter</taxon>
    </lineage>
</organism>
<dbReference type="PROSITE" id="PS51257">
    <property type="entry name" value="PROKAR_LIPOPROTEIN"/>
    <property type="match status" value="1"/>
</dbReference>
<dbReference type="EMBL" id="JBHUOX010000021">
    <property type="protein sequence ID" value="MFD3002894.1"/>
    <property type="molecule type" value="Genomic_DNA"/>
</dbReference>
<evidence type="ECO:0000313" key="2">
    <source>
        <dbReference type="Proteomes" id="UP001597641"/>
    </source>
</evidence>
<dbReference type="Proteomes" id="UP001597641">
    <property type="component" value="Unassembled WGS sequence"/>
</dbReference>
<accession>A0ABW6BYM4</accession>
<comment type="caution">
    <text evidence="1">The sequence shown here is derived from an EMBL/GenBank/DDBJ whole genome shotgun (WGS) entry which is preliminary data.</text>
</comment>
<name>A0ABW6BYM4_9BACT</name>